<evidence type="ECO:0000256" key="1">
    <source>
        <dbReference type="SAM" id="MobiDB-lite"/>
    </source>
</evidence>
<proteinExistence type="predicted"/>
<protein>
    <submittedName>
        <fullName evidence="2">Uncharacterized protein</fullName>
    </submittedName>
</protein>
<name>A0A8X6NHD5_NEPPI</name>
<evidence type="ECO:0000313" key="2">
    <source>
        <dbReference type="EMBL" id="GFT14893.1"/>
    </source>
</evidence>
<feature type="compositionally biased region" description="Basic and acidic residues" evidence="1">
    <location>
        <begin position="1"/>
        <end position="10"/>
    </location>
</feature>
<accession>A0A8X6NHD5</accession>
<evidence type="ECO:0000313" key="3">
    <source>
        <dbReference type="Proteomes" id="UP000887013"/>
    </source>
</evidence>
<keyword evidence="3" id="KW-1185">Reference proteome</keyword>
<dbReference type="EMBL" id="BMAW01104508">
    <property type="protein sequence ID" value="GFT14893.1"/>
    <property type="molecule type" value="Genomic_DNA"/>
</dbReference>
<dbReference type="AlphaFoldDB" id="A0A8X6NHD5"/>
<comment type="caution">
    <text evidence="2">The sequence shown here is derived from an EMBL/GenBank/DDBJ whole genome shotgun (WGS) entry which is preliminary data.</text>
</comment>
<sequence length="97" mass="10461">MSSDVRDDSSLHGNGIAPSPSTPKSSNAGGGIDHLTVCAVMIMKGRGEIKLDSPETGARHPVIWRKNRTKKKFMCAVRYFIFEGLGSSFISSGCNLF</sequence>
<organism evidence="2 3">
    <name type="scientific">Nephila pilipes</name>
    <name type="common">Giant wood spider</name>
    <name type="synonym">Nephila maculata</name>
    <dbReference type="NCBI Taxonomy" id="299642"/>
    <lineage>
        <taxon>Eukaryota</taxon>
        <taxon>Metazoa</taxon>
        <taxon>Ecdysozoa</taxon>
        <taxon>Arthropoda</taxon>
        <taxon>Chelicerata</taxon>
        <taxon>Arachnida</taxon>
        <taxon>Araneae</taxon>
        <taxon>Araneomorphae</taxon>
        <taxon>Entelegynae</taxon>
        <taxon>Araneoidea</taxon>
        <taxon>Nephilidae</taxon>
        <taxon>Nephila</taxon>
    </lineage>
</organism>
<reference evidence="2" key="1">
    <citation type="submission" date="2020-08" db="EMBL/GenBank/DDBJ databases">
        <title>Multicomponent nature underlies the extraordinary mechanical properties of spider dragline silk.</title>
        <authorList>
            <person name="Kono N."/>
            <person name="Nakamura H."/>
            <person name="Mori M."/>
            <person name="Yoshida Y."/>
            <person name="Ohtoshi R."/>
            <person name="Malay A.D."/>
            <person name="Moran D.A.P."/>
            <person name="Tomita M."/>
            <person name="Numata K."/>
            <person name="Arakawa K."/>
        </authorList>
    </citation>
    <scope>NUCLEOTIDE SEQUENCE</scope>
</reference>
<feature type="region of interest" description="Disordered" evidence="1">
    <location>
        <begin position="1"/>
        <end position="30"/>
    </location>
</feature>
<dbReference type="Proteomes" id="UP000887013">
    <property type="component" value="Unassembled WGS sequence"/>
</dbReference>
<gene>
    <name evidence="2" type="ORF">NPIL_159101</name>
</gene>